<keyword evidence="3" id="KW-0472">Membrane</keyword>
<dbReference type="Gene3D" id="1.20.5.2280">
    <property type="match status" value="1"/>
</dbReference>
<proteinExistence type="predicted"/>
<dbReference type="RefSeq" id="WP_212979105.1">
    <property type="nucleotide sequence ID" value="NZ_AP025343.1"/>
</dbReference>
<keyword evidence="3" id="KW-0812">Transmembrane</keyword>
<reference evidence="4 5" key="1">
    <citation type="submission" date="2021-03" db="EMBL/GenBank/DDBJ databases">
        <title>Antimicrobial resistance genes in bacteria isolated from Japanese honey, and their potential for conferring macrolide and lincosamide resistance in the American foulbrood pathogen Paenibacillus larvae.</title>
        <authorList>
            <person name="Okamoto M."/>
            <person name="Kumagai M."/>
            <person name="Kanamori H."/>
            <person name="Takamatsu D."/>
        </authorList>
    </citation>
    <scope>NUCLEOTIDE SEQUENCE [LARGE SCALE GENOMIC DNA]</scope>
    <source>
        <strain evidence="4 5">J34TS1</strain>
    </source>
</reference>
<sequence>MNNQMEAKGHPIFHNVPIGNGAYSKKKSSGSHQRGISPNIRYESSKSPRQQADFKEQLSEIMRGKFEVSTASSDYEKDGDNMDETLKMMLERIERDSREREERYHQDAREREERYYQEIKEQKEDAKERDDRILKQISEMLASQQQLIDHKLTLIDGKMNHVSSDMSHTRDEMTNLTGRIDNLQGRVDSSKYFVIGSVIAILIGIGSIVYANWQVISAMLQMSGK</sequence>
<evidence type="ECO:0000313" key="4">
    <source>
        <dbReference type="EMBL" id="GIO48453.1"/>
    </source>
</evidence>
<name>A0A919YFQ4_9BACL</name>
<accession>A0A919YFQ4</accession>
<evidence type="ECO:0000256" key="1">
    <source>
        <dbReference type="SAM" id="Coils"/>
    </source>
</evidence>
<feature type="coiled-coil region" evidence="1">
    <location>
        <begin position="105"/>
        <end position="136"/>
    </location>
</feature>
<gene>
    <name evidence="4" type="ORF">J34TS1_32180</name>
</gene>
<dbReference type="EMBL" id="BORT01000013">
    <property type="protein sequence ID" value="GIO48453.1"/>
    <property type="molecule type" value="Genomic_DNA"/>
</dbReference>
<keyword evidence="1" id="KW-0175">Coiled coil</keyword>
<evidence type="ECO:0000256" key="2">
    <source>
        <dbReference type="SAM" id="MobiDB-lite"/>
    </source>
</evidence>
<keyword evidence="5" id="KW-1185">Reference proteome</keyword>
<dbReference type="Proteomes" id="UP000682811">
    <property type="component" value="Unassembled WGS sequence"/>
</dbReference>
<comment type="caution">
    <text evidence="4">The sequence shown here is derived from an EMBL/GenBank/DDBJ whole genome shotgun (WGS) entry which is preliminary data.</text>
</comment>
<protein>
    <submittedName>
        <fullName evidence="4">Uncharacterized protein</fullName>
    </submittedName>
</protein>
<keyword evidence="3" id="KW-1133">Transmembrane helix</keyword>
<organism evidence="4 5">
    <name type="scientific">Paenibacillus azoreducens</name>
    <dbReference type="NCBI Taxonomy" id="116718"/>
    <lineage>
        <taxon>Bacteria</taxon>
        <taxon>Bacillati</taxon>
        <taxon>Bacillota</taxon>
        <taxon>Bacilli</taxon>
        <taxon>Bacillales</taxon>
        <taxon>Paenibacillaceae</taxon>
        <taxon>Paenibacillus</taxon>
    </lineage>
</organism>
<evidence type="ECO:0000256" key="3">
    <source>
        <dbReference type="SAM" id="Phobius"/>
    </source>
</evidence>
<feature type="region of interest" description="Disordered" evidence="2">
    <location>
        <begin position="1"/>
        <end position="53"/>
    </location>
</feature>
<evidence type="ECO:0000313" key="5">
    <source>
        <dbReference type="Proteomes" id="UP000682811"/>
    </source>
</evidence>
<feature type="transmembrane region" description="Helical" evidence="3">
    <location>
        <begin position="192"/>
        <end position="213"/>
    </location>
</feature>
<dbReference type="AlphaFoldDB" id="A0A919YFQ4"/>